<dbReference type="NCBIfam" id="TIGR02490">
    <property type="entry name" value="flgF"/>
    <property type="match status" value="1"/>
</dbReference>
<dbReference type="Proteomes" id="UP001589814">
    <property type="component" value="Unassembled WGS sequence"/>
</dbReference>
<keyword evidence="10" id="KW-0969">Cilium</keyword>
<evidence type="ECO:0000259" key="7">
    <source>
        <dbReference type="Pfam" id="PF00460"/>
    </source>
</evidence>
<evidence type="ECO:0000313" key="10">
    <source>
        <dbReference type="EMBL" id="MFC0267321.1"/>
    </source>
</evidence>
<dbReference type="SUPFAM" id="SSF117143">
    <property type="entry name" value="Flagellar hook protein flgE"/>
    <property type="match status" value="1"/>
</dbReference>
<organism evidence="10 11">
    <name type="scientific">Kushneria aurantia</name>
    <dbReference type="NCBI Taxonomy" id="504092"/>
    <lineage>
        <taxon>Bacteria</taxon>
        <taxon>Pseudomonadati</taxon>
        <taxon>Pseudomonadota</taxon>
        <taxon>Gammaproteobacteria</taxon>
        <taxon>Oceanospirillales</taxon>
        <taxon>Halomonadaceae</taxon>
        <taxon>Kushneria</taxon>
    </lineage>
</organism>
<evidence type="ECO:0000256" key="4">
    <source>
        <dbReference type="ARBA" id="ARBA00038560"/>
    </source>
</evidence>
<comment type="similarity">
    <text evidence="2 6">Belongs to the flagella basal body rod proteins family.</text>
</comment>
<dbReference type="InterPro" id="IPR019776">
    <property type="entry name" value="Flagellar_basal_body_rod_CS"/>
</dbReference>
<feature type="domain" description="Flagellar hook protein FlgE/F/G-like D1" evidence="9">
    <location>
        <begin position="81"/>
        <end position="145"/>
    </location>
</feature>
<comment type="subunit">
    <text evidence="4 6">The basal body constitutes a major portion of the flagellar organelle and consists of five rings (E,L,P,S, and M) mounted on a central rod. The rod consists of about 26 subunits of FlgG in the distal portion, and FlgB, FlgC and FlgF are thought to build up the proximal portion of the rod with about 6 subunits each.</text>
</comment>
<accession>A0ABV6G1M8</accession>
<keyword evidence="11" id="KW-1185">Reference proteome</keyword>
<evidence type="ECO:0000256" key="1">
    <source>
        <dbReference type="ARBA" id="ARBA00004117"/>
    </source>
</evidence>
<dbReference type="Pfam" id="PF00460">
    <property type="entry name" value="Flg_bb_rod"/>
    <property type="match status" value="1"/>
</dbReference>
<dbReference type="Pfam" id="PF06429">
    <property type="entry name" value="Flg_bbr_C"/>
    <property type="match status" value="1"/>
</dbReference>
<reference evidence="10 11" key="1">
    <citation type="submission" date="2024-09" db="EMBL/GenBank/DDBJ databases">
        <authorList>
            <person name="Sun Q."/>
            <person name="Mori K."/>
        </authorList>
    </citation>
    <scope>NUCLEOTIDE SEQUENCE [LARGE SCALE GENOMIC DNA]</scope>
    <source>
        <strain evidence="10 11">CCM 7415</strain>
    </source>
</reference>
<keyword evidence="10" id="KW-0282">Flagellum</keyword>
<dbReference type="InterPro" id="IPR001444">
    <property type="entry name" value="Flag_bb_rod_N"/>
</dbReference>
<gene>
    <name evidence="10" type="primary">flgF</name>
    <name evidence="10" type="ORF">ACFFHW_04805</name>
</gene>
<protein>
    <recommendedName>
        <fullName evidence="5 6">Flagellar basal-body rod protein FlgF</fullName>
    </recommendedName>
</protein>
<dbReference type="InterPro" id="IPR037925">
    <property type="entry name" value="FlgE/F/G-like"/>
</dbReference>
<dbReference type="NCBIfam" id="TIGR03506">
    <property type="entry name" value="FlgEFG_subfam"/>
    <property type="match status" value="1"/>
</dbReference>
<dbReference type="InterPro" id="IPR010930">
    <property type="entry name" value="Flg_bb/hook_C_dom"/>
</dbReference>
<feature type="domain" description="Flagellar basal-body/hook protein C-terminal" evidence="8">
    <location>
        <begin position="200"/>
        <end position="244"/>
    </location>
</feature>
<comment type="caution">
    <text evidence="10">The sequence shown here is derived from an EMBL/GenBank/DDBJ whole genome shotgun (WGS) entry which is preliminary data.</text>
</comment>
<sequence>MDRMIYTALSGAKQSMQQQSVVSNNIANVSTTGFRAQLHATRTAPMEGPGHLTRAFSVETTPGSDFSSGPLQSTGRALDVAIEGRGWLAVETENGDTAFTRNGNLQVDATGMLRSEGRPVLGDGGPVVVPLNAEVAIAPDGTVSAREPGTQVQAEVGQLMLTDYPAGNMQRREDGLFNALDEEGEPVEVVLRNENVRVASGALEGSNVSATEAMVAMIDVARSYEMNMKVLSSADQTAQRANSILSTS</sequence>
<evidence type="ECO:0000256" key="5">
    <source>
        <dbReference type="ARBA" id="ARBA00040228"/>
    </source>
</evidence>
<evidence type="ECO:0000259" key="8">
    <source>
        <dbReference type="Pfam" id="PF06429"/>
    </source>
</evidence>
<evidence type="ECO:0000256" key="6">
    <source>
        <dbReference type="RuleBase" id="RU362116"/>
    </source>
</evidence>
<dbReference type="InterPro" id="IPR020013">
    <property type="entry name" value="Flagellar_FlgE/F/G"/>
</dbReference>
<dbReference type="EMBL" id="JBHLVX010000017">
    <property type="protein sequence ID" value="MFC0267321.1"/>
    <property type="molecule type" value="Genomic_DNA"/>
</dbReference>
<name>A0ABV6G1M8_9GAMM</name>
<dbReference type="Pfam" id="PF22692">
    <property type="entry name" value="LlgE_F_G_D1"/>
    <property type="match status" value="1"/>
</dbReference>
<evidence type="ECO:0000256" key="2">
    <source>
        <dbReference type="ARBA" id="ARBA00009677"/>
    </source>
</evidence>
<dbReference type="PANTHER" id="PTHR30435">
    <property type="entry name" value="FLAGELLAR PROTEIN"/>
    <property type="match status" value="1"/>
</dbReference>
<evidence type="ECO:0000259" key="9">
    <source>
        <dbReference type="Pfam" id="PF22692"/>
    </source>
</evidence>
<evidence type="ECO:0000313" key="11">
    <source>
        <dbReference type="Proteomes" id="UP001589814"/>
    </source>
</evidence>
<dbReference type="PROSITE" id="PS00588">
    <property type="entry name" value="FLAGELLA_BB_ROD"/>
    <property type="match status" value="1"/>
</dbReference>
<dbReference type="InterPro" id="IPR012836">
    <property type="entry name" value="FlgF"/>
</dbReference>
<comment type="subcellular location">
    <subcellularLocation>
        <location evidence="1 6">Bacterial flagellum basal body</location>
    </subcellularLocation>
</comment>
<keyword evidence="10" id="KW-0966">Cell projection</keyword>
<keyword evidence="3 6" id="KW-0975">Bacterial flagellum</keyword>
<proteinExistence type="inferred from homology"/>
<evidence type="ECO:0000256" key="3">
    <source>
        <dbReference type="ARBA" id="ARBA00023143"/>
    </source>
</evidence>
<dbReference type="RefSeq" id="WP_026351955.1">
    <property type="nucleotide sequence ID" value="NZ_JBHLVX010000017.1"/>
</dbReference>
<feature type="domain" description="Flagellar basal body rod protein N-terminal" evidence="7">
    <location>
        <begin position="5"/>
        <end position="35"/>
    </location>
</feature>
<dbReference type="PANTHER" id="PTHR30435:SF18">
    <property type="entry name" value="FLAGELLAR BASAL-BODY ROD PROTEIN FLGF"/>
    <property type="match status" value="1"/>
</dbReference>
<dbReference type="InterPro" id="IPR053967">
    <property type="entry name" value="LlgE_F_G-like_D1"/>
</dbReference>
<dbReference type="NCBIfam" id="NF009280">
    <property type="entry name" value="PRK12640.1"/>
    <property type="match status" value="1"/>
</dbReference>